<reference evidence="1 2" key="1">
    <citation type="submission" date="2013-01" db="EMBL/GenBank/DDBJ databases">
        <authorList>
            <person name="Harkins D.M."/>
            <person name="Durkin A.S."/>
            <person name="Brinkac L.M."/>
            <person name="Haft D.H."/>
            <person name="Selengut J.D."/>
            <person name="Sanka R."/>
            <person name="DePew J."/>
            <person name="Purushe J."/>
            <person name="Matthias M.A."/>
            <person name="Vinetz J.M."/>
            <person name="Sutton G.G."/>
            <person name="Nierman W.C."/>
            <person name="Fouts D.E."/>
        </authorList>
    </citation>
    <scope>NUCLEOTIDE SEQUENCE [LARGE SCALE GENOMIC DNA]</scope>
    <source>
        <strain evidence="1 2">ZUN142</strain>
    </source>
</reference>
<organism evidence="1 2">
    <name type="scientific">Leptospira noguchii serovar Autumnalis str. ZUN142</name>
    <dbReference type="NCBI Taxonomy" id="1085540"/>
    <lineage>
        <taxon>Bacteria</taxon>
        <taxon>Pseudomonadati</taxon>
        <taxon>Spirochaetota</taxon>
        <taxon>Spirochaetia</taxon>
        <taxon>Leptospirales</taxon>
        <taxon>Leptospiraceae</taxon>
        <taxon>Leptospira</taxon>
    </lineage>
</organism>
<dbReference type="AlphaFoldDB" id="M6U9B3"/>
<evidence type="ECO:0000313" key="2">
    <source>
        <dbReference type="Proteomes" id="UP000012153"/>
    </source>
</evidence>
<gene>
    <name evidence="1" type="ORF">LEP1GSC186_2211</name>
</gene>
<dbReference type="Pfam" id="PF01527">
    <property type="entry name" value="HTH_Tnp_1"/>
    <property type="match status" value="1"/>
</dbReference>
<accession>M6U9B3</accession>
<sequence length="39" mass="4452">MLKESESGVSTPEICRKHGISGNTFYRWRSKYGGMELSE</sequence>
<evidence type="ECO:0000313" key="1">
    <source>
        <dbReference type="EMBL" id="EMO41597.1"/>
    </source>
</evidence>
<dbReference type="InterPro" id="IPR009057">
    <property type="entry name" value="Homeodomain-like_sf"/>
</dbReference>
<dbReference type="GO" id="GO:0003677">
    <property type="term" value="F:DNA binding"/>
    <property type="evidence" value="ECO:0007669"/>
    <property type="project" value="UniProtKB-KW"/>
</dbReference>
<dbReference type="SUPFAM" id="SSF46689">
    <property type="entry name" value="Homeodomain-like"/>
    <property type="match status" value="1"/>
</dbReference>
<keyword evidence="1" id="KW-0238">DNA-binding</keyword>
<protein>
    <submittedName>
        <fullName evidence="1">Homeodomain-like domain protein</fullName>
    </submittedName>
</protein>
<proteinExistence type="predicted"/>
<dbReference type="InterPro" id="IPR002514">
    <property type="entry name" value="Transposase_8"/>
</dbReference>
<comment type="caution">
    <text evidence="1">The sequence shown here is derived from an EMBL/GenBank/DDBJ whole genome shotgun (WGS) entry which is preliminary data.</text>
</comment>
<name>M6U9B3_9LEPT</name>
<dbReference type="GO" id="GO:0006313">
    <property type="term" value="P:DNA transposition"/>
    <property type="evidence" value="ECO:0007669"/>
    <property type="project" value="InterPro"/>
</dbReference>
<keyword evidence="1" id="KW-0371">Homeobox</keyword>
<dbReference type="EMBL" id="AHOP02000021">
    <property type="protein sequence ID" value="EMO41597.1"/>
    <property type="molecule type" value="Genomic_DNA"/>
</dbReference>
<dbReference type="Proteomes" id="UP000012153">
    <property type="component" value="Unassembled WGS sequence"/>
</dbReference>
<dbReference type="GO" id="GO:0004803">
    <property type="term" value="F:transposase activity"/>
    <property type="evidence" value="ECO:0007669"/>
    <property type="project" value="InterPro"/>
</dbReference>